<dbReference type="Proteomes" id="UP000053989">
    <property type="component" value="Unassembled WGS sequence"/>
</dbReference>
<dbReference type="EC" id="3.4.-.-" evidence="10"/>
<evidence type="ECO:0000313" key="14">
    <source>
        <dbReference type="Proteomes" id="UP000053989"/>
    </source>
</evidence>
<reference evidence="14" key="2">
    <citation type="submission" date="2015-01" db="EMBL/GenBank/DDBJ databases">
        <title>Evolutionary Origins and Diversification of the Mycorrhizal Mutualists.</title>
        <authorList>
            <consortium name="DOE Joint Genome Institute"/>
            <consortium name="Mycorrhizal Genomics Consortium"/>
            <person name="Kohler A."/>
            <person name="Kuo A."/>
            <person name="Nagy L.G."/>
            <person name="Floudas D."/>
            <person name="Copeland A."/>
            <person name="Barry K.W."/>
            <person name="Cichocki N."/>
            <person name="Veneault-Fourrey C."/>
            <person name="LaButti K."/>
            <person name="Lindquist E.A."/>
            <person name="Lipzen A."/>
            <person name="Lundell T."/>
            <person name="Morin E."/>
            <person name="Murat C."/>
            <person name="Riley R."/>
            <person name="Ohm R."/>
            <person name="Sun H."/>
            <person name="Tunlid A."/>
            <person name="Henrissat B."/>
            <person name="Grigoriev I.V."/>
            <person name="Hibbett D.S."/>
            <person name="Martin F."/>
        </authorList>
    </citation>
    <scope>NUCLEOTIDE SEQUENCE [LARGE SCALE GENOMIC DNA]</scope>
    <source>
        <strain evidence="14">Foug A</strain>
    </source>
</reference>
<dbReference type="OrthoDB" id="3907302at2759"/>
<keyword evidence="10" id="KW-0378">Hydrolase</keyword>
<dbReference type="FunFam" id="3.40.630.10:FF:000029">
    <property type="entry name" value="Glutaminyl-peptide cyclotransferase"/>
    <property type="match status" value="1"/>
</dbReference>
<dbReference type="HOGENOM" id="CLU_045003_1_2_1"/>
<dbReference type="GO" id="GO:0005576">
    <property type="term" value="C:extracellular region"/>
    <property type="evidence" value="ECO:0007669"/>
    <property type="project" value="UniProtKB-SubCell"/>
</dbReference>
<dbReference type="GO" id="GO:0008233">
    <property type="term" value="F:peptidase activity"/>
    <property type="evidence" value="ECO:0007669"/>
    <property type="project" value="UniProtKB-KW"/>
</dbReference>
<evidence type="ECO:0000256" key="2">
    <source>
        <dbReference type="ARBA" id="ARBA00004613"/>
    </source>
</evidence>
<feature type="signal peptide" evidence="10">
    <location>
        <begin position="1"/>
        <end position="25"/>
    </location>
</feature>
<dbReference type="EMBL" id="KN822142">
    <property type="protein sequence ID" value="KIM55049.1"/>
    <property type="molecule type" value="Genomic_DNA"/>
</dbReference>
<feature type="domain" description="Peptidase M28" evidence="12">
    <location>
        <begin position="115"/>
        <end position="365"/>
    </location>
</feature>
<feature type="chain" id="PRO_5005111036" description="Peptide hydrolase" evidence="10">
    <location>
        <begin position="26"/>
        <end position="427"/>
    </location>
</feature>
<dbReference type="AlphaFoldDB" id="A0A0C3DF93"/>
<dbReference type="PANTHER" id="PTHR12283:SF6">
    <property type="entry name" value="GLUTAMINYL-PEPTIDE CYCLOTRANSFERASE-RELATED"/>
    <property type="match status" value="1"/>
</dbReference>
<protein>
    <recommendedName>
        <fullName evidence="10">Peptide hydrolase</fullName>
        <ecNumber evidence="10">3.4.-.-</ecNumber>
    </recommendedName>
</protein>
<dbReference type="CDD" id="cd03880">
    <property type="entry name" value="M28_QC_like"/>
    <property type="match status" value="1"/>
</dbReference>
<proteinExistence type="inferred from homology"/>
<evidence type="ECO:0000256" key="6">
    <source>
        <dbReference type="ARBA" id="ARBA00022723"/>
    </source>
</evidence>
<feature type="region of interest" description="Disordered" evidence="11">
    <location>
        <begin position="404"/>
        <end position="427"/>
    </location>
</feature>
<dbReference type="InterPro" id="IPR040234">
    <property type="entry name" value="QC/QCL"/>
</dbReference>
<dbReference type="STRING" id="1036808.A0A0C3DF93"/>
<dbReference type="InterPro" id="IPR007484">
    <property type="entry name" value="Peptidase_M28"/>
</dbReference>
<evidence type="ECO:0000256" key="11">
    <source>
        <dbReference type="SAM" id="MobiDB-lite"/>
    </source>
</evidence>
<dbReference type="InParanoid" id="A0A0C3DF93"/>
<keyword evidence="8" id="KW-1015">Disulfide bond</keyword>
<comment type="catalytic activity">
    <reaction evidence="1">
        <text>N-terminal L-glutaminyl-[peptide] = N-terminal 5-oxo-L-prolyl-[peptide] + NH4(+)</text>
        <dbReference type="Rhea" id="RHEA:23652"/>
        <dbReference type="Rhea" id="RHEA-COMP:11736"/>
        <dbReference type="Rhea" id="RHEA-COMP:11846"/>
        <dbReference type="ChEBI" id="CHEBI:28938"/>
        <dbReference type="ChEBI" id="CHEBI:64722"/>
        <dbReference type="ChEBI" id="CHEBI:87215"/>
        <dbReference type="EC" id="2.3.2.5"/>
    </reaction>
</comment>
<sequence length="427" mass="48007">MRHGFLQTIVLSIAVLLTCSPEARCFQQGPRDLRELSSEQLAALVGAVDPVKNIDPNDPQSHLSKILIPRPGVLLYDNITFVRGYIIDVLTSLDWHVEEDTFTDSTPYGERSFSNVIATKDPSAPRRVILAAHYDSKYFPRYPDNQFVGATDSAAPCAMMLDVAEALNPFLDLRRQELETGDEDDVGDTTLQLVFFDGEEAFKAWTDTDSIYGARHLAQKWTSTYIMPNAKRRLLSHSSLTELATIEHFILLDLLGASNPSIRSYFIDTAWLFDAMVSAERRLHESSLLTNSAGTTNFRSFFLPRSGTEFNYGYIADDHVPFLQKGVNILHIIPYRFPAVWHTLQDDASALDIPTMRRWNLILRVFMCEYLGLEPIPTTPTIHNRIYRSTSDLVSPVPKNLATNSTNTCSSSTNDSMFGRNPDNGTK</sequence>
<reference evidence="13 14" key="1">
    <citation type="submission" date="2014-04" db="EMBL/GenBank/DDBJ databases">
        <authorList>
            <consortium name="DOE Joint Genome Institute"/>
            <person name="Kuo A."/>
            <person name="Kohler A."/>
            <person name="Nagy L.G."/>
            <person name="Floudas D."/>
            <person name="Copeland A."/>
            <person name="Barry K.W."/>
            <person name="Cichocki N."/>
            <person name="Veneault-Fourrey C."/>
            <person name="LaButti K."/>
            <person name="Lindquist E.A."/>
            <person name="Lipzen A."/>
            <person name="Lundell T."/>
            <person name="Morin E."/>
            <person name="Murat C."/>
            <person name="Sun H."/>
            <person name="Tunlid A."/>
            <person name="Henrissat B."/>
            <person name="Grigoriev I.V."/>
            <person name="Hibbett D.S."/>
            <person name="Martin F."/>
            <person name="Nordberg H.P."/>
            <person name="Cantor M.N."/>
            <person name="Hua S.X."/>
        </authorList>
    </citation>
    <scope>NUCLEOTIDE SEQUENCE [LARGE SCALE GENOMIC DNA]</scope>
    <source>
        <strain evidence="13 14">Foug A</strain>
    </source>
</reference>
<evidence type="ECO:0000256" key="1">
    <source>
        <dbReference type="ARBA" id="ARBA00000001"/>
    </source>
</evidence>
<keyword evidence="4" id="KW-0964">Secreted</keyword>
<evidence type="ECO:0000256" key="8">
    <source>
        <dbReference type="ARBA" id="ARBA00023157"/>
    </source>
</evidence>
<dbReference type="PANTHER" id="PTHR12283">
    <property type="entry name" value="GLUTAMINYL-PEPTIDE CYCLOTRANSFERASE"/>
    <property type="match status" value="1"/>
</dbReference>
<keyword evidence="5" id="KW-0808">Transferase</keyword>
<evidence type="ECO:0000256" key="5">
    <source>
        <dbReference type="ARBA" id="ARBA00022679"/>
    </source>
</evidence>
<dbReference type="SUPFAM" id="SSF53187">
    <property type="entry name" value="Zn-dependent exopeptidases"/>
    <property type="match status" value="1"/>
</dbReference>
<dbReference type="GO" id="GO:0008270">
    <property type="term" value="F:zinc ion binding"/>
    <property type="evidence" value="ECO:0007669"/>
    <property type="project" value="TreeGrafter"/>
</dbReference>
<keyword evidence="7 10" id="KW-0862">Zinc</keyword>
<comment type="similarity">
    <text evidence="10">Belongs to the peptidase M28 family.</text>
</comment>
<comment type="similarity">
    <text evidence="3">Belongs to the glutaminyl-peptide cyclotransferase family.</text>
</comment>
<evidence type="ECO:0000256" key="7">
    <source>
        <dbReference type="ARBA" id="ARBA00022833"/>
    </source>
</evidence>
<keyword evidence="9" id="KW-0012">Acyltransferase</keyword>
<evidence type="ECO:0000256" key="9">
    <source>
        <dbReference type="ARBA" id="ARBA00023315"/>
    </source>
</evidence>
<organism evidence="13 14">
    <name type="scientific">Scleroderma citrinum Foug A</name>
    <dbReference type="NCBI Taxonomy" id="1036808"/>
    <lineage>
        <taxon>Eukaryota</taxon>
        <taxon>Fungi</taxon>
        <taxon>Dikarya</taxon>
        <taxon>Basidiomycota</taxon>
        <taxon>Agaricomycotina</taxon>
        <taxon>Agaricomycetes</taxon>
        <taxon>Agaricomycetidae</taxon>
        <taxon>Boletales</taxon>
        <taxon>Sclerodermatineae</taxon>
        <taxon>Sclerodermataceae</taxon>
        <taxon>Scleroderma</taxon>
    </lineage>
</organism>
<evidence type="ECO:0000313" key="13">
    <source>
        <dbReference type="EMBL" id="KIM55049.1"/>
    </source>
</evidence>
<gene>
    <name evidence="13" type="ORF">SCLCIDRAFT_30660</name>
</gene>
<keyword evidence="14" id="KW-1185">Reference proteome</keyword>
<feature type="compositionally biased region" description="Low complexity" evidence="11">
    <location>
        <begin position="404"/>
        <end position="414"/>
    </location>
</feature>
<accession>A0A0C3DF93</accession>
<dbReference type="Pfam" id="PF04389">
    <property type="entry name" value="Peptidase_M28"/>
    <property type="match status" value="1"/>
</dbReference>
<evidence type="ECO:0000256" key="4">
    <source>
        <dbReference type="ARBA" id="ARBA00022525"/>
    </source>
</evidence>
<dbReference type="Gene3D" id="3.40.630.10">
    <property type="entry name" value="Zn peptidases"/>
    <property type="match status" value="1"/>
</dbReference>
<evidence type="ECO:0000259" key="12">
    <source>
        <dbReference type="Pfam" id="PF04389"/>
    </source>
</evidence>
<keyword evidence="10" id="KW-0732">Signal</keyword>
<keyword evidence="6 10" id="KW-0479">Metal-binding</keyword>
<comment type="subcellular location">
    <subcellularLocation>
        <location evidence="2">Secreted</location>
    </subcellularLocation>
</comment>
<dbReference type="InterPro" id="IPR037457">
    <property type="entry name" value="M28_QC"/>
</dbReference>
<dbReference type="GO" id="GO:0016603">
    <property type="term" value="F:glutaminyl-peptide cyclotransferase activity"/>
    <property type="evidence" value="ECO:0007669"/>
    <property type="project" value="UniProtKB-EC"/>
</dbReference>
<evidence type="ECO:0000256" key="10">
    <source>
        <dbReference type="RuleBase" id="RU361240"/>
    </source>
</evidence>
<name>A0A0C3DF93_9AGAM</name>
<keyword evidence="10" id="KW-0645">Protease</keyword>
<evidence type="ECO:0000256" key="3">
    <source>
        <dbReference type="ARBA" id="ARBA00006014"/>
    </source>
</evidence>
<dbReference type="GO" id="GO:0006508">
    <property type="term" value="P:proteolysis"/>
    <property type="evidence" value="ECO:0007669"/>
    <property type="project" value="UniProtKB-KW"/>
</dbReference>